<dbReference type="EMBL" id="CACRSL010000005">
    <property type="protein sequence ID" value="VYT23653.1"/>
    <property type="molecule type" value="Genomic_DNA"/>
</dbReference>
<dbReference type="InterPro" id="IPR009711">
    <property type="entry name" value="UPF0473"/>
</dbReference>
<gene>
    <name evidence="1" type="ORF">AULFYP135_02197</name>
</gene>
<evidence type="ECO:0000313" key="1">
    <source>
        <dbReference type="EMBL" id="VYT23653.1"/>
    </source>
</evidence>
<protein>
    <recommendedName>
        <fullName evidence="2">DUF1292 domain-containing protein</fullName>
    </recommendedName>
</protein>
<reference evidence="1" key="1">
    <citation type="submission" date="2019-11" db="EMBL/GenBank/DDBJ databases">
        <authorList>
            <person name="Feng L."/>
        </authorList>
    </citation>
    <scope>NUCLEOTIDE SEQUENCE</scope>
    <source>
        <strain evidence="1">AundefinedLFYP135</strain>
    </source>
</reference>
<dbReference type="Pfam" id="PF06949">
    <property type="entry name" value="DUF1292"/>
    <property type="match status" value="1"/>
</dbReference>
<sequence>MEQNEFGNDILTLVDEEGVEHSFEVLDAMDFEDGHYLAMVPVFEESEELLDDMGELVILKAAGEEEDSYLEPIEDEDEFNKVAEIFMDRLKDTFEFED</sequence>
<name>A0A6N2V2G0_9FIRM</name>
<organism evidence="1">
    <name type="scientific">uncultured Anaerotruncus sp</name>
    <dbReference type="NCBI Taxonomy" id="905011"/>
    <lineage>
        <taxon>Bacteria</taxon>
        <taxon>Bacillati</taxon>
        <taxon>Bacillota</taxon>
        <taxon>Clostridia</taxon>
        <taxon>Eubacteriales</taxon>
        <taxon>Oscillospiraceae</taxon>
        <taxon>Anaerotruncus</taxon>
        <taxon>environmental samples</taxon>
    </lineage>
</organism>
<accession>A0A6N2V2G0</accession>
<dbReference type="AlphaFoldDB" id="A0A6N2V2G0"/>
<evidence type="ECO:0008006" key="2">
    <source>
        <dbReference type="Google" id="ProtNLM"/>
    </source>
</evidence>
<proteinExistence type="predicted"/>